<evidence type="ECO:0000259" key="6">
    <source>
        <dbReference type="PROSITE" id="PS50212"/>
    </source>
</evidence>
<feature type="compositionally biased region" description="Polar residues" evidence="3">
    <location>
        <begin position="640"/>
        <end position="658"/>
    </location>
</feature>
<dbReference type="EMBL" id="CAJNOJ010000027">
    <property type="protein sequence ID" value="CAF0872805.1"/>
    <property type="molecule type" value="Genomic_DNA"/>
</dbReference>
<dbReference type="PROSITE" id="PS00720">
    <property type="entry name" value="RASGEF"/>
    <property type="match status" value="1"/>
</dbReference>
<dbReference type="SUPFAM" id="SSF48366">
    <property type="entry name" value="Ras GEF"/>
    <property type="match status" value="1"/>
</dbReference>
<dbReference type="PANTHER" id="PTHR23113">
    <property type="entry name" value="GUANINE NUCLEOTIDE EXCHANGE FACTOR"/>
    <property type="match status" value="1"/>
</dbReference>
<dbReference type="InterPro" id="IPR036964">
    <property type="entry name" value="RASGEF_cat_dom_sf"/>
</dbReference>
<dbReference type="Gene3D" id="1.20.870.10">
    <property type="entry name" value="Son of sevenless (SoS) protein Chain: S domain 1"/>
    <property type="match status" value="1"/>
</dbReference>
<dbReference type="InterPro" id="IPR000159">
    <property type="entry name" value="RA_dom"/>
</dbReference>
<dbReference type="PROSITE" id="PS50009">
    <property type="entry name" value="RASGEF_CAT"/>
    <property type="match status" value="1"/>
</dbReference>
<dbReference type="InterPro" id="IPR008937">
    <property type="entry name" value="Ras-like_GEF"/>
</dbReference>
<dbReference type="SMART" id="SM00147">
    <property type="entry name" value="RasGEF"/>
    <property type="match status" value="1"/>
</dbReference>
<name>A0A813X9U2_ADIRI</name>
<dbReference type="Gene3D" id="1.10.840.10">
    <property type="entry name" value="Ras guanine-nucleotide exchange factors catalytic domain"/>
    <property type="match status" value="1"/>
</dbReference>
<dbReference type="GO" id="GO:0007265">
    <property type="term" value="P:Ras protein signal transduction"/>
    <property type="evidence" value="ECO:0007669"/>
    <property type="project" value="TreeGrafter"/>
</dbReference>
<evidence type="ECO:0000256" key="3">
    <source>
        <dbReference type="SAM" id="MobiDB-lite"/>
    </source>
</evidence>
<feature type="region of interest" description="Disordered" evidence="3">
    <location>
        <begin position="121"/>
        <end position="148"/>
    </location>
</feature>
<dbReference type="InterPro" id="IPR019804">
    <property type="entry name" value="Ras_G-nucl-exch_fac_CS"/>
</dbReference>
<feature type="domain" description="Ras-associating" evidence="5">
    <location>
        <begin position="772"/>
        <end position="852"/>
    </location>
</feature>
<dbReference type="PROSITE" id="PS50200">
    <property type="entry name" value="RA"/>
    <property type="match status" value="1"/>
</dbReference>
<dbReference type="PROSITE" id="PS50212">
    <property type="entry name" value="RASGEF_NTER"/>
    <property type="match status" value="1"/>
</dbReference>
<dbReference type="Proteomes" id="UP000663852">
    <property type="component" value="Unassembled WGS sequence"/>
</dbReference>
<feature type="region of interest" description="Disordered" evidence="3">
    <location>
        <begin position="701"/>
        <end position="748"/>
    </location>
</feature>
<feature type="domain" description="N-terminal Ras-GEF" evidence="6">
    <location>
        <begin position="160"/>
        <end position="288"/>
    </location>
</feature>
<protein>
    <recommendedName>
        <fullName evidence="9">Ral guanine nucleotide dissociation stimulator-like 1</fullName>
    </recommendedName>
</protein>
<dbReference type="InterPro" id="IPR029071">
    <property type="entry name" value="Ubiquitin-like_domsf"/>
</dbReference>
<reference evidence="7" key="1">
    <citation type="submission" date="2021-02" db="EMBL/GenBank/DDBJ databases">
        <authorList>
            <person name="Nowell W R."/>
        </authorList>
    </citation>
    <scope>NUCLEOTIDE SEQUENCE</scope>
</reference>
<evidence type="ECO:0000256" key="1">
    <source>
        <dbReference type="ARBA" id="ARBA00022658"/>
    </source>
</evidence>
<feature type="compositionally biased region" description="Polar residues" evidence="3">
    <location>
        <begin position="701"/>
        <end position="716"/>
    </location>
</feature>
<keyword evidence="1 2" id="KW-0344">Guanine-nucleotide releasing factor</keyword>
<dbReference type="OrthoDB" id="26687at2759"/>
<feature type="domain" description="Ras-GEF" evidence="4">
    <location>
        <begin position="341"/>
        <end position="633"/>
    </location>
</feature>
<feature type="region of interest" description="Disordered" evidence="3">
    <location>
        <begin position="633"/>
        <end position="659"/>
    </location>
</feature>
<evidence type="ECO:0000313" key="8">
    <source>
        <dbReference type="Proteomes" id="UP000663852"/>
    </source>
</evidence>
<gene>
    <name evidence="7" type="ORF">EDS130_LOCUS8378</name>
</gene>
<dbReference type="Gene3D" id="3.10.20.90">
    <property type="entry name" value="Phosphatidylinositol 3-kinase Catalytic Subunit, Chain A, domain 1"/>
    <property type="match status" value="1"/>
</dbReference>
<dbReference type="CDD" id="cd00155">
    <property type="entry name" value="RasGEF"/>
    <property type="match status" value="1"/>
</dbReference>
<evidence type="ECO:0008006" key="9">
    <source>
        <dbReference type="Google" id="ProtNLM"/>
    </source>
</evidence>
<evidence type="ECO:0000259" key="5">
    <source>
        <dbReference type="PROSITE" id="PS50200"/>
    </source>
</evidence>
<sequence length="897" mass="102800">MFVEDTEAENEMNVSEISPRSILRPSFSIPNAKQHDEGCSSTKPHSINRQASRISIHDSSVFNSMFLNLRSSVHSNRLVKQLRERYANDNVEDENLQQPQLVCEEKQTDAIFQIYFKRKSKKNTSPTGSSITLHQSSDDAIEQNNSRNTNHGELLYSTVKIYQLKAGTLDKIVECLTNKHGDLDTIHMHTLFATYRTYTNTRTLIETILVRYRTVAPASLDMTEDVRQETLKSLSAALICLLTTYKEDFYDPPNFTILNYLLQNVPDNNDQIENQCQNLLYQFQREGKNALRSESDLFSLSHNVDNNNNHDHQSKLVFTDEYLYSQRNVDSDARKNFLDMSNIRIAEQLTIVDAELLKRVLPYECLTLGKNSISRGGLTSKRSLSTVDKTIEHFNAVTYRVVATILKENNEQIRARVMEKWIDIAFECRQLRNFSSLTAILNGLQSGCIYRLITAWTYVDLEHRSVLTELKNIFGSCSEGKGQARAILDKQLDEIRLTLPECTVETVKNADMTRAASAILERKFRSKRPREHHNTTIGTIPYLGLYFSDLTYIDSGRSNYINIDEKDESSQRLINFEKHRKEFEILAQIKLFQSAVDAYATLQRIPSFQQWFNNIQIHSESENWQRSYAIEPKESHDTVDNQQQKRLQDQSSPSNRSQPLKAFMSQVSLESLLTNSQPIPDITIPFDSISISTTSLDKMSVTSNHSFPQRQQSTNTSEKRSYSHHCRSSSASSHGSSSQSFISAQGSPTNSVANCIVNPVETNTLIAKVQMVGRDDLLYKKVRINDNERMPNVLKAILEKFGLDSSAYERYCIEQQLPDRKIILMDNCNVFYALVRKSPDEQVDLIVREKTRSEYDQSKPRFHPTTGHTRTPSGLIKDDRIIVQSIHVESRRTPIQI</sequence>
<dbReference type="SMART" id="SM00229">
    <property type="entry name" value="RasGEFN"/>
    <property type="match status" value="1"/>
</dbReference>
<dbReference type="GO" id="GO:0005085">
    <property type="term" value="F:guanyl-nucleotide exchange factor activity"/>
    <property type="evidence" value="ECO:0007669"/>
    <property type="project" value="UniProtKB-KW"/>
</dbReference>
<evidence type="ECO:0000259" key="4">
    <source>
        <dbReference type="PROSITE" id="PS50009"/>
    </source>
</evidence>
<proteinExistence type="predicted"/>
<dbReference type="InterPro" id="IPR000651">
    <property type="entry name" value="Ras-like_Gua-exchang_fac_N"/>
</dbReference>
<dbReference type="Pfam" id="PF00788">
    <property type="entry name" value="RA"/>
    <property type="match status" value="1"/>
</dbReference>
<dbReference type="SUPFAM" id="SSF54236">
    <property type="entry name" value="Ubiquitin-like"/>
    <property type="match status" value="1"/>
</dbReference>
<comment type="caution">
    <text evidence="7">The sequence shown here is derived from an EMBL/GenBank/DDBJ whole genome shotgun (WGS) entry which is preliminary data.</text>
</comment>
<dbReference type="PANTHER" id="PTHR23113:SF312">
    <property type="entry name" value="RAL GUANINE NUCLEOTIDE DISSOCIATION STIMULATOR-LIKE, ISOFORM E"/>
    <property type="match status" value="1"/>
</dbReference>
<dbReference type="InterPro" id="IPR023578">
    <property type="entry name" value="Ras_GEF_dom_sf"/>
</dbReference>
<dbReference type="InterPro" id="IPR001895">
    <property type="entry name" value="RASGEF_cat_dom"/>
</dbReference>
<dbReference type="AlphaFoldDB" id="A0A813X9U2"/>
<evidence type="ECO:0000313" key="7">
    <source>
        <dbReference type="EMBL" id="CAF0872805.1"/>
    </source>
</evidence>
<feature type="compositionally biased region" description="Polar residues" evidence="3">
    <location>
        <begin position="123"/>
        <end position="135"/>
    </location>
</feature>
<organism evidence="7 8">
    <name type="scientific">Adineta ricciae</name>
    <name type="common">Rotifer</name>
    <dbReference type="NCBI Taxonomy" id="249248"/>
    <lineage>
        <taxon>Eukaryota</taxon>
        <taxon>Metazoa</taxon>
        <taxon>Spiralia</taxon>
        <taxon>Gnathifera</taxon>
        <taxon>Rotifera</taxon>
        <taxon>Eurotatoria</taxon>
        <taxon>Bdelloidea</taxon>
        <taxon>Adinetida</taxon>
        <taxon>Adinetidae</taxon>
        <taxon>Adineta</taxon>
    </lineage>
</organism>
<dbReference type="Pfam" id="PF00618">
    <property type="entry name" value="RasGEF_N"/>
    <property type="match status" value="1"/>
</dbReference>
<dbReference type="GO" id="GO:0005886">
    <property type="term" value="C:plasma membrane"/>
    <property type="evidence" value="ECO:0007669"/>
    <property type="project" value="TreeGrafter"/>
</dbReference>
<accession>A0A813X9U2</accession>
<evidence type="ECO:0000256" key="2">
    <source>
        <dbReference type="PROSITE-ProRule" id="PRU00168"/>
    </source>
</evidence>
<feature type="compositionally biased region" description="Low complexity" evidence="3">
    <location>
        <begin position="728"/>
        <end position="743"/>
    </location>
</feature>
<dbReference type="Pfam" id="PF00617">
    <property type="entry name" value="RasGEF"/>
    <property type="match status" value="1"/>
</dbReference>